<accession>S4P911</accession>
<dbReference type="EMBL" id="GAIX01005721">
    <property type="protein sequence ID" value="JAA86839.1"/>
    <property type="molecule type" value="Transcribed_RNA"/>
</dbReference>
<evidence type="ECO:0000313" key="1">
    <source>
        <dbReference type="EMBL" id="JAA86839.1"/>
    </source>
</evidence>
<sequence>MTLRSRPDDVRIRAPQRRCAEVVSVCPTWDALASFVVSRCYSSCTNETKLLGLRPLLRSSSKIYVFTTITVTFRI</sequence>
<dbReference type="AlphaFoldDB" id="S4P911"/>
<protein>
    <submittedName>
        <fullName evidence="1">Uncharacterized protein</fullName>
    </submittedName>
</protein>
<name>S4P911_9NEOP</name>
<organism evidence="1">
    <name type="scientific">Pararge aegeria</name>
    <name type="common">speckled wood butterfly</name>
    <dbReference type="NCBI Taxonomy" id="116150"/>
    <lineage>
        <taxon>Eukaryota</taxon>
        <taxon>Metazoa</taxon>
        <taxon>Ecdysozoa</taxon>
        <taxon>Arthropoda</taxon>
        <taxon>Hexapoda</taxon>
        <taxon>Insecta</taxon>
        <taxon>Pterygota</taxon>
        <taxon>Neoptera</taxon>
        <taxon>Endopterygota</taxon>
        <taxon>Lepidoptera</taxon>
        <taxon>Glossata</taxon>
        <taxon>Ditrysia</taxon>
        <taxon>Papilionoidea</taxon>
        <taxon>Nymphalidae</taxon>
        <taxon>Satyrinae</taxon>
        <taxon>Satyrini</taxon>
        <taxon>Parargina</taxon>
        <taxon>Pararge</taxon>
    </lineage>
</organism>
<proteinExistence type="predicted"/>
<reference evidence="1" key="1">
    <citation type="journal article" date="2013" name="BMC Genomics">
        <title>Unscrambling butterfly oogenesis.</title>
        <authorList>
            <person name="Carter J.M."/>
            <person name="Baker S.C."/>
            <person name="Pink R."/>
            <person name="Carter D.R."/>
            <person name="Collins A."/>
            <person name="Tomlin J."/>
            <person name="Gibbs M."/>
            <person name="Breuker C.J."/>
        </authorList>
    </citation>
    <scope>NUCLEOTIDE SEQUENCE</scope>
    <source>
        <tissue evidence="1">Ovary</tissue>
    </source>
</reference>
<reference evidence="1" key="2">
    <citation type="submission" date="2013-05" db="EMBL/GenBank/DDBJ databases">
        <authorList>
            <person name="Carter J.-M."/>
            <person name="Baker S.C."/>
            <person name="Pink R."/>
            <person name="Carter D.R.F."/>
            <person name="Collins A."/>
            <person name="Tomlin J."/>
            <person name="Gibbs M."/>
            <person name="Breuker C.J."/>
        </authorList>
    </citation>
    <scope>NUCLEOTIDE SEQUENCE</scope>
    <source>
        <tissue evidence="1">Ovary</tissue>
    </source>
</reference>